<sequence>MAFVVVCVAGLFLCTGLVLDGGLVLAGKVDAEDEAQEAARVGSQHVDLVRLRDSRDVRLDGPQAEQAALTYVRSVGDTGRARAGGDTVTVTVTHRQTMQILSLLGIHDLVATATATARAEQGVSGPFAGSR</sequence>
<gene>
    <name evidence="1" type="ORF">POF50_032575</name>
</gene>
<comment type="caution">
    <text evidence="1">The sequence shown here is derived from an EMBL/GenBank/DDBJ whole genome shotgun (WGS) entry which is preliminary data.</text>
</comment>
<name>A0AA90HA20_9ACTN</name>
<dbReference type="AlphaFoldDB" id="A0AA90HA20"/>
<dbReference type="RefSeq" id="WP_271316771.1">
    <property type="nucleotide sequence ID" value="NZ_JABXJJ020000059.1"/>
</dbReference>
<evidence type="ECO:0000313" key="1">
    <source>
        <dbReference type="EMBL" id="MDI5974026.1"/>
    </source>
</evidence>
<proteinExistence type="predicted"/>
<protein>
    <submittedName>
        <fullName evidence="1">Uncharacterized protein</fullName>
    </submittedName>
</protein>
<dbReference type="EMBL" id="JABXJJ020000059">
    <property type="protein sequence ID" value="MDI5974026.1"/>
    <property type="molecule type" value="Genomic_DNA"/>
</dbReference>
<organism evidence="1">
    <name type="scientific">Streptantibioticus silvisoli</name>
    <dbReference type="NCBI Taxonomy" id="2705255"/>
    <lineage>
        <taxon>Bacteria</taxon>
        <taxon>Bacillati</taxon>
        <taxon>Actinomycetota</taxon>
        <taxon>Actinomycetes</taxon>
        <taxon>Kitasatosporales</taxon>
        <taxon>Streptomycetaceae</taxon>
        <taxon>Streptantibioticus</taxon>
    </lineage>
</organism>
<reference evidence="1" key="1">
    <citation type="submission" date="2023-05" db="EMBL/GenBank/DDBJ databases">
        <title>Streptantibioticus silvisoli sp. nov., acidotolerant actinomycetes 1 from pine litter.</title>
        <authorList>
            <person name="Swiecimska M."/>
            <person name="Golinska P."/>
            <person name="Sangal V."/>
            <person name="Wachnowicz B."/>
            <person name="Goodfellow M."/>
        </authorList>
    </citation>
    <scope>NUCLEOTIDE SEQUENCE</scope>
    <source>
        <strain evidence="1">SL13</strain>
    </source>
</reference>
<accession>A0AA90HA20</accession>